<evidence type="ECO:0000313" key="1">
    <source>
        <dbReference type="EMBL" id="KAF2244380.1"/>
    </source>
</evidence>
<dbReference type="EMBL" id="ML987203">
    <property type="protein sequence ID" value="KAF2244380.1"/>
    <property type="molecule type" value="Genomic_DNA"/>
</dbReference>
<organism evidence="1 2">
    <name type="scientific">Trematosphaeria pertusa</name>
    <dbReference type="NCBI Taxonomy" id="390896"/>
    <lineage>
        <taxon>Eukaryota</taxon>
        <taxon>Fungi</taxon>
        <taxon>Dikarya</taxon>
        <taxon>Ascomycota</taxon>
        <taxon>Pezizomycotina</taxon>
        <taxon>Dothideomycetes</taxon>
        <taxon>Pleosporomycetidae</taxon>
        <taxon>Pleosporales</taxon>
        <taxon>Massarineae</taxon>
        <taxon>Trematosphaeriaceae</taxon>
        <taxon>Trematosphaeria</taxon>
    </lineage>
</organism>
<proteinExistence type="predicted"/>
<dbReference type="AlphaFoldDB" id="A0A6A6I450"/>
<dbReference type="GeneID" id="54580465"/>
<reference evidence="1" key="1">
    <citation type="journal article" date="2020" name="Stud. Mycol.">
        <title>101 Dothideomycetes genomes: a test case for predicting lifestyles and emergence of pathogens.</title>
        <authorList>
            <person name="Haridas S."/>
            <person name="Albert R."/>
            <person name="Binder M."/>
            <person name="Bloem J."/>
            <person name="Labutti K."/>
            <person name="Salamov A."/>
            <person name="Andreopoulos B."/>
            <person name="Baker S."/>
            <person name="Barry K."/>
            <person name="Bills G."/>
            <person name="Bluhm B."/>
            <person name="Cannon C."/>
            <person name="Castanera R."/>
            <person name="Culley D."/>
            <person name="Daum C."/>
            <person name="Ezra D."/>
            <person name="Gonzalez J."/>
            <person name="Henrissat B."/>
            <person name="Kuo A."/>
            <person name="Liang C."/>
            <person name="Lipzen A."/>
            <person name="Lutzoni F."/>
            <person name="Magnuson J."/>
            <person name="Mondo S."/>
            <person name="Nolan M."/>
            <person name="Ohm R."/>
            <person name="Pangilinan J."/>
            <person name="Park H.-J."/>
            <person name="Ramirez L."/>
            <person name="Alfaro M."/>
            <person name="Sun H."/>
            <person name="Tritt A."/>
            <person name="Yoshinaga Y."/>
            <person name="Zwiers L.-H."/>
            <person name="Turgeon B."/>
            <person name="Goodwin S."/>
            <person name="Spatafora J."/>
            <person name="Crous P."/>
            <person name="Grigoriev I."/>
        </authorList>
    </citation>
    <scope>NUCLEOTIDE SEQUENCE</scope>
    <source>
        <strain evidence="1">CBS 122368</strain>
    </source>
</reference>
<accession>A0A6A6I450</accession>
<protein>
    <submittedName>
        <fullName evidence="1">Uncharacterized protein</fullName>
    </submittedName>
</protein>
<sequence length="152" mass="16619">MHGPPSTSKQKHRGFEFLEPYRCTARAQHSAGACRSASGVFASFASLARHFPTPQKVTMQADALCNAGHPIGERRAVPLANHGRVACVVHTEQRWAAPARETCIPAAFQNEARRQSRFACVDRAVVREAHRMSALRAEAFRESSPISTVAVV</sequence>
<gene>
    <name evidence="1" type="ORF">BU26DRAFT_509286</name>
</gene>
<dbReference type="Proteomes" id="UP000800094">
    <property type="component" value="Unassembled WGS sequence"/>
</dbReference>
<evidence type="ECO:0000313" key="2">
    <source>
        <dbReference type="Proteomes" id="UP000800094"/>
    </source>
</evidence>
<keyword evidence="2" id="KW-1185">Reference proteome</keyword>
<name>A0A6A6I450_9PLEO</name>
<dbReference type="RefSeq" id="XP_033679384.1">
    <property type="nucleotide sequence ID" value="XM_033827135.1"/>
</dbReference>